<dbReference type="Pfam" id="PF00919">
    <property type="entry name" value="UPF0004"/>
    <property type="match status" value="1"/>
</dbReference>
<protein>
    <submittedName>
        <fullName evidence="12">tRNA (N(6)-L-threonylcarbamoyladenosine(37)-C(2))-methylthiotransferase MtaB</fullName>
    </submittedName>
</protein>
<evidence type="ECO:0000256" key="5">
    <source>
        <dbReference type="ARBA" id="ARBA00022691"/>
    </source>
</evidence>
<evidence type="ECO:0000259" key="10">
    <source>
        <dbReference type="PROSITE" id="PS51449"/>
    </source>
</evidence>
<evidence type="ECO:0000259" key="11">
    <source>
        <dbReference type="PROSITE" id="PS51918"/>
    </source>
</evidence>
<comment type="cofactor">
    <cofactor evidence="1">
        <name>[4Fe-4S] cluster</name>
        <dbReference type="ChEBI" id="CHEBI:49883"/>
    </cofactor>
</comment>
<dbReference type="SFLD" id="SFLDG01082">
    <property type="entry name" value="B12-binding_domain_containing"/>
    <property type="match status" value="1"/>
</dbReference>
<gene>
    <name evidence="12" type="primary">mtaB</name>
    <name evidence="12" type="ORF">ENL07_09080</name>
</gene>
<dbReference type="InterPro" id="IPR038135">
    <property type="entry name" value="Methylthiotransferase_N_sf"/>
</dbReference>
<organism evidence="12">
    <name type="scientific">Chlorobaculum parvum</name>
    <dbReference type="NCBI Taxonomy" id="274539"/>
    <lineage>
        <taxon>Bacteria</taxon>
        <taxon>Pseudomonadati</taxon>
        <taxon>Chlorobiota</taxon>
        <taxon>Chlorobiia</taxon>
        <taxon>Chlorobiales</taxon>
        <taxon>Chlorobiaceae</taxon>
        <taxon>Chlorobaculum</taxon>
    </lineage>
</organism>
<dbReference type="SUPFAM" id="SSF102114">
    <property type="entry name" value="Radical SAM enzymes"/>
    <property type="match status" value="1"/>
</dbReference>
<dbReference type="EMBL" id="DRSQ01000193">
    <property type="protein sequence ID" value="HHE32752.1"/>
    <property type="molecule type" value="Genomic_DNA"/>
</dbReference>
<keyword evidence="9" id="KW-0411">Iron-sulfur</keyword>
<dbReference type="PANTHER" id="PTHR43837:SF1">
    <property type="entry name" value="RIBOSOMAL PROTEIN US12 METHYLTHIOTRANSFERASE RIMO"/>
    <property type="match status" value="1"/>
</dbReference>
<feature type="domain" description="MTTase N-terminal" evidence="10">
    <location>
        <begin position="10"/>
        <end position="125"/>
    </location>
</feature>
<keyword evidence="2" id="KW-0004">4Fe-4S</keyword>
<evidence type="ECO:0000256" key="1">
    <source>
        <dbReference type="ARBA" id="ARBA00001966"/>
    </source>
</evidence>
<dbReference type="InterPro" id="IPR006638">
    <property type="entry name" value="Elp3/MiaA/NifB-like_rSAM"/>
</dbReference>
<dbReference type="PROSITE" id="PS01278">
    <property type="entry name" value="MTTASE_RADICAL"/>
    <property type="match status" value="1"/>
</dbReference>
<dbReference type="InterPro" id="IPR007197">
    <property type="entry name" value="rSAM"/>
</dbReference>
<evidence type="ECO:0000256" key="7">
    <source>
        <dbReference type="ARBA" id="ARBA00022723"/>
    </source>
</evidence>
<reference evidence="12" key="1">
    <citation type="journal article" date="2020" name="mSystems">
        <title>Genome- and Community-Level Interaction Insights into Carbon Utilization and Element Cycling Functions of Hydrothermarchaeota in Hydrothermal Sediment.</title>
        <authorList>
            <person name="Zhou Z."/>
            <person name="Liu Y."/>
            <person name="Xu W."/>
            <person name="Pan J."/>
            <person name="Luo Z.H."/>
            <person name="Li M."/>
        </authorList>
    </citation>
    <scope>NUCLEOTIDE SEQUENCE [LARGE SCALE GENOMIC DNA]</scope>
    <source>
        <strain evidence="12">HyVt-633</strain>
    </source>
</reference>
<dbReference type="InterPro" id="IPR013848">
    <property type="entry name" value="Methylthiotransferase_N"/>
</dbReference>
<dbReference type="InterPro" id="IPR005840">
    <property type="entry name" value="Ribosomal_uS12_MeSTrfase_RimO"/>
</dbReference>
<dbReference type="Proteomes" id="UP000886058">
    <property type="component" value="Unassembled WGS sequence"/>
</dbReference>
<evidence type="ECO:0000256" key="4">
    <source>
        <dbReference type="ARBA" id="ARBA00022679"/>
    </source>
</evidence>
<evidence type="ECO:0000256" key="3">
    <source>
        <dbReference type="ARBA" id="ARBA00022490"/>
    </source>
</evidence>
<dbReference type="NCBIfam" id="TIGR00089">
    <property type="entry name" value="MiaB/RimO family radical SAM methylthiotransferase"/>
    <property type="match status" value="1"/>
</dbReference>
<dbReference type="PROSITE" id="PS51918">
    <property type="entry name" value="RADICAL_SAM"/>
    <property type="match status" value="1"/>
</dbReference>
<dbReference type="Pfam" id="PF04055">
    <property type="entry name" value="Radical_SAM"/>
    <property type="match status" value="1"/>
</dbReference>
<comment type="caution">
    <text evidence="12">The sequence shown here is derived from an EMBL/GenBank/DDBJ whole genome shotgun (WGS) entry which is preliminary data.</text>
</comment>
<name>A0A7C5DF31_9CHLB</name>
<keyword evidence="8" id="KW-0408">Iron</keyword>
<dbReference type="GO" id="GO:0035599">
    <property type="term" value="F:aspartic acid methylthiotransferase activity"/>
    <property type="evidence" value="ECO:0007669"/>
    <property type="project" value="TreeGrafter"/>
</dbReference>
<dbReference type="Gene3D" id="3.40.50.12160">
    <property type="entry name" value="Methylthiotransferase, N-terminal domain"/>
    <property type="match status" value="1"/>
</dbReference>
<evidence type="ECO:0000313" key="12">
    <source>
        <dbReference type="EMBL" id="HHE32752.1"/>
    </source>
</evidence>
<dbReference type="InterPro" id="IPR006467">
    <property type="entry name" value="MiaB-like_bact"/>
</dbReference>
<evidence type="ECO:0000256" key="8">
    <source>
        <dbReference type="ARBA" id="ARBA00023004"/>
    </source>
</evidence>
<dbReference type="SFLD" id="SFLDS00029">
    <property type="entry name" value="Radical_SAM"/>
    <property type="match status" value="1"/>
</dbReference>
<dbReference type="NCBIfam" id="TIGR01579">
    <property type="entry name" value="MiaB-like-C"/>
    <property type="match status" value="1"/>
</dbReference>
<proteinExistence type="predicted"/>
<dbReference type="GO" id="GO:0046872">
    <property type="term" value="F:metal ion binding"/>
    <property type="evidence" value="ECO:0007669"/>
    <property type="project" value="UniProtKB-KW"/>
</dbReference>
<dbReference type="GO" id="GO:0051539">
    <property type="term" value="F:4 iron, 4 sulfur cluster binding"/>
    <property type="evidence" value="ECO:0007669"/>
    <property type="project" value="UniProtKB-KW"/>
</dbReference>
<dbReference type="SMART" id="SM00729">
    <property type="entry name" value="Elp3"/>
    <property type="match status" value="1"/>
</dbReference>
<dbReference type="PROSITE" id="PS51449">
    <property type="entry name" value="MTTASE_N"/>
    <property type="match status" value="1"/>
</dbReference>
<dbReference type="PANTHER" id="PTHR43837">
    <property type="entry name" value="RIBOSOMAL PROTEIN S12 METHYLTHIOTRANSFERASE RIMO"/>
    <property type="match status" value="1"/>
</dbReference>
<dbReference type="InterPro" id="IPR005839">
    <property type="entry name" value="Methylthiotransferase"/>
</dbReference>
<keyword evidence="4" id="KW-0808">Transferase</keyword>
<dbReference type="CDD" id="cd01335">
    <property type="entry name" value="Radical_SAM"/>
    <property type="match status" value="1"/>
</dbReference>
<dbReference type="Gene3D" id="3.80.30.20">
    <property type="entry name" value="tm_1862 like domain"/>
    <property type="match status" value="1"/>
</dbReference>
<sequence>MSKSIPMKQKSVAAVTLGCKVNYAETSSIVDMLVSEGWAFHDIDDGADIIFIHTCAVTGEAERKSRQQIRKAIKKHPNAKVLVAGCYAQLAPEQIAQIDGVSLVLGMSEKFDRLHYPEEPDQQVCDVRVRVAPVEALAVAHVASSLISQPDKGRTRAFLKIQDGCSFGCAYCAIPLARGRSRSVPLATVIERAVAIAEAGYREIVLTGINIADYHDGQHGFTDLLRHLEELDVSRIRISSIEPQFLDDELIALVAGSTKIMPHFHLPLQSGSNKVLKAMGRQYDTAFYRERLLRAVSSIRGCVIGADVMVGYPGESEDDFEAMYRFIEALPVAYLHIFSCSVRSGTRLFREIAEKKVSRVVSAEASRRAKRLAQLGQQLERRFASSFIGRQLRVLFEEGIPDGEGRILWSGYSENYLRVQVKIDDSAHGVSMRGVEHEVFIDGVGEGLLLQGRLVF</sequence>
<accession>A0A7C5DF31</accession>
<keyword evidence="5" id="KW-0949">S-adenosyl-L-methionine</keyword>
<dbReference type="InterPro" id="IPR020612">
    <property type="entry name" value="Methylthiotransferase_CS"/>
</dbReference>
<dbReference type="InterPro" id="IPR058240">
    <property type="entry name" value="rSAM_sf"/>
</dbReference>
<dbReference type="FunFam" id="3.40.50.12160:FF:000004">
    <property type="entry name" value="Threonylcarbamoyladenosine tRNA methylthiotransferase MtaB"/>
    <property type="match status" value="1"/>
</dbReference>
<keyword evidence="3" id="KW-0963">Cytoplasm</keyword>
<dbReference type="AlphaFoldDB" id="A0A7C5DF31"/>
<evidence type="ECO:0000256" key="9">
    <source>
        <dbReference type="ARBA" id="ARBA00023014"/>
    </source>
</evidence>
<feature type="domain" description="Radical SAM core" evidence="11">
    <location>
        <begin position="151"/>
        <end position="382"/>
    </location>
</feature>
<evidence type="ECO:0000256" key="2">
    <source>
        <dbReference type="ARBA" id="ARBA00022485"/>
    </source>
</evidence>
<dbReference type="GO" id="GO:0006400">
    <property type="term" value="P:tRNA modification"/>
    <property type="evidence" value="ECO:0007669"/>
    <property type="project" value="InterPro"/>
</dbReference>
<keyword evidence="7" id="KW-0479">Metal-binding</keyword>
<keyword evidence="6" id="KW-0819">tRNA processing</keyword>
<dbReference type="InterPro" id="IPR023404">
    <property type="entry name" value="rSAM_horseshoe"/>
</dbReference>
<evidence type="ECO:0000256" key="6">
    <source>
        <dbReference type="ARBA" id="ARBA00022694"/>
    </source>
</evidence>
<dbReference type="GO" id="GO:0005829">
    <property type="term" value="C:cytosol"/>
    <property type="evidence" value="ECO:0007669"/>
    <property type="project" value="TreeGrafter"/>
</dbReference>